<name>A0A6C0JER5_9ZZZZ</name>
<dbReference type="EMBL" id="MN740355">
    <property type="protein sequence ID" value="QHU02134.1"/>
    <property type="molecule type" value="Genomic_DNA"/>
</dbReference>
<keyword evidence="3" id="KW-0808">Transferase</keyword>
<dbReference type="Gene3D" id="3.90.550.20">
    <property type="match status" value="1"/>
</dbReference>
<dbReference type="Gene3D" id="3.90.550.10">
    <property type="entry name" value="Spore Coat Polysaccharide Biosynthesis Protein SpsA, Chain A"/>
    <property type="match status" value="1"/>
</dbReference>
<dbReference type="Pfam" id="PF00535">
    <property type="entry name" value="Glycos_transf_2"/>
    <property type="match status" value="1"/>
</dbReference>
<dbReference type="PANTHER" id="PTHR43685:SF5">
    <property type="entry name" value="GLYCOSYLTRANSFERASE EPSE-RELATED"/>
    <property type="match status" value="1"/>
</dbReference>
<accession>A0A6C0JER5</accession>
<dbReference type="PANTHER" id="PTHR43685">
    <property type="entry name" value="GLYCOSYLTRANSFERASE"/>
    <property type="match status" value="1"/>
</dbReference>
<dbReference type="InterPro" id="IPR050834">
    <property type="entry name" value="Glycosyltransf_2"/>
</dbReference>
<evidence type="ECO:0000256" key="3">
    <source>
        <dbReference type="ARBA" id="ARBA00022679"/>
    </source>
</evidence>
<dbReference type="InterPro" id="IPR029044">
    <property type="entry name" value="Nucleotide-diphossugar_trans"/>
</dbReference>
<evidence type="ECO:0000256" key="1">
    <source>
        <dbReference type="ARBA" id="ARBA00006739"/>
    </source>
</evidence>
<reference evidence="5" key="1">
    <citation type="journal article" date="2020" name="Nature">
        <title>Giant virus diversity and host interactions through global metagenomics.</title>
        <authorList>
            <person name="Schulz F."/>
            <person name="Roux S."/>
            <person name="Paez-Espino D."/>
            <person name="Jungbluth S."/>
            <person name="Walsh D.A."/>
            <person name="Denef V.J."/>
            <person name="McMahon K.D."/>
            <person name="Konstantinidis K.T."/>
            <person name="Eloe-Fadrosh E.A."/>
            <person name="Kyrpides N.C."/>
            <person name="Woyke T."/>
        </authorList>
    </citation>
    <scope>NUCLEOTIDE SEQUENCE</scope>
    <source>
        <strain evidence="5">GVMAG-M-3300025880-75</strain>
    </source>
</reference>
<dbReference type="SUPFAM" id="SSF53448">
    <property type="entry name" value="Nucleotide-diphospho-sugar transferases"/>
    <property type="match status" value="2"/>
</dbReference>
<evidence type="ECO:0000256" key="2">
    <source>
        <dbReference type="ARBA" id="ARBA00022676"/>
    </source>
</evidence>
<comment type="similarity">
    <text evidence="1">Belongs to the glycosyltransferase 2 family.</text>
</comment>
<dbReference type="Pfam" id="PF04488">
    <property type="entry name" value="Gly_transf_sug"/>
    <property type="match status" value="1"/>
</dbReference>
<dbReference type="AlphaFoldDB" id="A0A6C0JER5"/>
<organism evidence="5">
    <name type="scientific">viral metagenome</name>
    <dbReference type="NCBI Taxonomy" id="1070528"/>
    <lineage>
        <taxon>unclassified sequences</taxon>
        <taxon>metagenomes</taxon>
        <taxon>organismal metagenomes</taxon>
    </lineage>
</organism>
<dbReference type="InterPro" id="IPR001173">
    <property type="entry name" value="Glyco_trans_2-like"/>
</dbReference>
<protein>
    <recommendedName>
        <fullName evidence="4">Glycosyltransferase 2-like domain-containing protein</fullName>
    </recommendedName>
</protein>
<evidence type="ECO:0000259" key="4">
    <source>
        <dbReference type="Pfam" id="PF00535"/>
    </source>
</evidence>
<proteinExistence type="inferred from homology"/>
<dbReference type="GO" id="GO:0016757">
    <property type="term" value="F:glycosyltransferase activity"/>
    <property type="evidence" value="ECO:0007669"/>
    <property type="project" value="UniProtKB-KW"/>
</dbReference>
<feature type="domain" description="Glycosyltransferase 2-like" evidence="4">
    <location>
        <begin position="258"/>
        <end position="413"/>
    </location>
</feature>
<sequence>MSIPKIIHQIWIGPKPPPTKFMDTWKNKHESEGFEYIRWTEAEIQKRGFHSQLTDKIKDMNEINGKADILRWELLYEYGGFFVDADAYCIEPVTYLIEKYTAFVGYENEQVRGAGWMHDNSEYDDVLARTHPLIATGTMSFPPKHDLPRLAIEWIKNNDINVNRTGKRAWRTVGPGLLTRLYHSKEWKDITVLPSYLFLPIHMSGCSYNGREKIYANQEWGSTKDSYDTMNLVELPEHLKEPNDKVSILISSLDTKAIYIRDCLNSIKNQEGHIFFEIIWINDGSNEINTKILKQMLHKFENTTRFVKIIYDENDGNKGIGYTLNKGIEMCSNEIIIKMDSDDIMVPNRIQIQLDYMKKNPGVAICGGQVAMFRNIKEQVHNITNHTDISWEQYKNIKSHWFINHPTVCYRKSKVLEAGNYDKNLKQMAEDFDLELRMLKTHGFIKNLPNVLLWYRCHDEQVTCGAKTKDKGGASSQYWNNLRNNIINKLIENK</sequence>
<dbReference type="InterPro" id="IPR007577">
    <property type="entry name" value="GlycoTrfase_DXD_sugar-bd_CS"/>
</dbReference>
<evidence type="ECO:0000313" key="5">
    <source>
        <dbReference type="EMBL" id="QHU02134.1"/>
    </source>
</evidence>
<keyword evidence="2" id="KW-0328">Glycosyltransferase</keyword>